<protein>
    <submittedName>
        <fullName evidence="2">DUF3592 domain-containing protein</fullName>
    </submittedName>
</protein>
<proteinExistence type="predicted"/>
<gene>
    <name evidence="2" type="ORF">ACFFGN_26910</name>
</gene>
<feature type="transmembrane region" description="Helical" evidence="1">
    <location>
        <begin position="21"/>
        <end position="40"/>
    </location>
</feature>
<organism evidence="2 3">
    <name type="scientific">Kribbella deserti</name>
    <dbReference type="NCBI Taxonomy" id="1926257"/>
    <lineage>
        <taxon>Bacteria</taxon>
        <taxon>Bacillati</taxon>
        <taxon>Actinomycetota</taxon>
        <taxon>Actinomycetes</taxon>
        <taxon>Propionibacteriales</taxon>
        <taxon>Kribbellaceae</taxon>
        <taxon>Kribbella</taxon>
    </lineage>
</organism>
<evidence type="ECO:0000313" key="2">
    <source>
        <dbReference type="EMBL" id="MFC0627734.1"/>
    </source>
</evidence>
<dbReference type="Proteomes" id="UP001589890">
    <property type="component" value="Unassembled WGS sequence"/>
</dbReference>
<dbReference type="RefSeq" id="WP_380052839.1">
    <property type="nucleotide sequence ID" value="NZ_JBHLTC010000036.1"/>
</dbReference>
<name>A0ABV6QSW0_9ACTN</name>
<keyword evidence="1" id="KW-1133">Transmembrane helix</keyword>
<keyword evidence="1" id="KW-0812">Transmembrane</keyword>
<sequence>MTPDPERSLDGERRYRLRLRSVLCLLGALVVAGLGAEGAVKEHALAERGVLAPGVVLSVSEPAIRSPERITVRFSTRTGEVVEGTTGDYPSGLKAGNSIEVRYDPADPRNFQSSEWGSDFWLIVGGFGLTALALLAGAWVSARA</sequence>
<feature type="transmembrane region" description="Helical" evidence="1">
    <location>
        <begin position="120"/>
        <end position="142"/>
    </location>
</feature>
<dbReference type="EMBL" id="JBHLTC010000036">
    <property type="protein sequence ID" value="MFC0627734.1"/>
    <property type="molecule type" value="Genomic_DNA"/>
</dbReference>
<comment type="caution">
    <text evidence="2">The sequence shown here is derived from an EMBL/GenBank/DDBJ whole genome shotgun (WGS) entry which is preliminary data.</text>
</comment>
<evidence type="ECO:0000256" key="1">
    <source>
        <dbReference type="SAM" id="Phobius"/>
    </source>
</evidence>
<accession>A0ABV6QSW0</accession>
<keyword evidence="1" id="KW-0472">Membrane</keyword>
<evidence type="ECO:0000313" key="3">
    <source>
        <dbReference type="Proteomes" id="UP001589890"/>
    </source>
</evidence>
<keyword evidence="3" id="KW-1185">Reference proteome</keyword>
<reference evidence="2 3" key="1">
    <citation type="submission" date="2024-09" db="EMBL/GenBank/DDBJ databases">
        <authorList>
            <person name="Sun Q."/>
            <person name="Mori K."/>
        </authorList>
    </citation>
    <scope>NUCLEOTIDE SEQUENCE [LARGE SCALE GENOMIC DNA]</scope>
    <source>
        <strain evidence="2 3">CGMCC 1.15906</strain>
    </source>
</reference>